<dbReference type="FunFam" id="3.30.465.10:FF:000001">
    <property type="entry name" value="D-2-hydroxyglutarate dehydrogenase, mitochondrial"/>
    <property type="match status" value="1"/>
</dbReference>
<dbReference type="PANTHER" id="PTHR43716">
    <property type="entry name" value="D-2-HYDROXYGLUTARATE DEHYDROGENASE, MITOCHONDRIAL"/>
    <property type="match status" value="1"/>
</dbReference>
<dbReference type="Pfam" id="PF02913">
    <property type="entry name" value="FAD-oxidase_C"/>
    <property type="match status" value="1"/>
</dbReference>
<dbReference type="InterPro" id="IPR036318">
    <property type="entry name" value="FAD-bd_PCMH-like_sf"/>
</dbReference>
<keyword evidence="8" id="KW-0812">Transmembrane</keyword>
<dbReference type="InterPro" id="IPR000073">
    <property type="entry name" value="AB_hydrolase_1"/>
</dbReference>
<comment type="catalytic activity">
    <reaction evidence="6">
        <text>(R)-lactate + 2 Fe(III)-[cytochrome c] = 2 Fe(II)-[cytochrome c] + pyruvate + 2 H(+)</text>
        <dbReference type="Rhea" id="RHEA:13521"/>
        <dbReference type="Rhea" id="RHEA-COMP:10350"/>
        <dbReference type="Rhea" id="RHEA-COMP:14399"/>
        <dbReference type="ChEBI" id="CHEBI:15361"/>
        <dbReference type="ChEBI" id="CHEBI:15378"/>
        <dbReference type="ChEBI" id="CHEBI:16004"/>
        <dbReference type="ChEBI" id="CHEBI:29033"/>
        <dbReference type="ChEBI" id="CHEBI:29034"/>
        <dbReference type="EC" id="1.1.2.4"/>
    </reaction>
</comment>
<reference evidence="10" key="1">
    <citation type="submission" date="2020-12" db="EMBL/GenBank/DDBJ databases">
        <title>Metabolic potential, ecology and presence of endohyphal bacteria is reflected in genomic diversity of Mucoromycotina.</title>
        <authorList>
            <person name="Muszewska A."/>
            <person name="Okrasinska A."/>
            <person name="Steczkiewicz K."/>
            <person name="Drgas O."/>
            <person name="Orlowska M."/>
            <person name="Perlinska-Lenart U."/>
            <person name="Aleksandrzak-Piekarczyk T."/>
            <person name="Szatraj K."/>
            <person name="Zielenkiewicz U."/>
            <person name="Pilsyk S."/>
            <person name="Malc E."/>
            <person name="Mieczkowski P."/>
            <person name="Kruszewska J.S."/>
            <person name="Biernat P."/>
            <person name="Pawlowska J."/>
        </authorList>
    </citation>
    <scope>NUCLEOTIDE SEQUENCE</scope>
    <source>
        <strain evidence="10">WA0000051536</strain>
    </source>
</reference>
<dbReference type="InterPro" id="IPR016169">
    <property type="entry name" value="FAD-bd_PCMH_sub2"/>
</dbReference>
<keyword evidence="11" id="KW-1185">Reference proteome</keyword>
<comment type="cofactor">
    <cofactor evidence="1">
        <name>FAD</name>
        <dbReference type="ChEBI" id="CHEBI:57692"/>
    </cofactor>
</comment>
<dbReference type="Gene3D" id="3.30.70.2740">
    <property type="match status" value="1"/>
</dbReference>
<evidence type="ECO:0000256" key="5">
    <source>
        <dbReference type="ARBA" id="ARBA00023002"/>
    </source>
</evidence>
<name>A0A8H7UNV8_9FUNG</name>
<dbReference type="Gene3D" id="3.30.70.2190">
    <property type="match status" value="1"/>
</dbReference>
<evidence type="ECO:0000259" key="9">
    <source>
        <dbReference type="PROSITE" id="PS51387"/>
    </source>
</evidence>
<dbReference type="InterPro" id="IPR006094">
    <property type="entry name" value="Oxid_FAD_bind_N"/>
</dbReference>
<feature type="transmembrane region" description="Helical" evidence="8">
    <location>
        <begin position="144"/>
        <end position="162"/>
    </location>
</feature>
<keyword evidence="8" id="KW-1133">Transmembrane helix</keyword>
<evidence type="ECO:0000313" key="11">
    <source>
        <dbReference type="Proteomes" id="UP000612746"/>
    </source>
</evidence>
<keyword evidence="4" id="KW-0274">FAD</keyword>
<dbReference type="InterPro" id="IPR029058">
    <property type="entry name" value="AB_hydrolase_fold"/>
</dbReference>
<dbReference type="AlphaFoldDB" id="A0A8H7UNV8"/>
<protein>
    <recommendedName>
        <fullName evidence="9">FAD-binding PCMH-type domain-containing protein</fullName>
    </recommendedName>
</protein>
<dbReference type="InterPro" id="IPR051264">
    <property type="entry name" value="FAD-oxidored/transferase_4"/>
</dbReference>
<feature type="compositionally biased region" description="Low complexity" evidence="7">
    <location>
        <begin position="235"/>
        <end position="244"/>
    </location>
</feature>
<evidence type="ECO:0000256" key="2">
    <source>
        <dbReference type="ARBA" id="ARBA00008000"/>
    </source>
</evidence>
<dbReference type="SUPFAM" id="SSF53474">
    <property type="entry name" value="alpha/beta-Hydrolases"/>
    <property type="match status" value="1"/>
</dbReference>
<feature type="region of interest" description="Disordered" evidence="7">
    <location>
        <begin position="217"/>
        <end position="256"/>
    </location>
</feature>
<dbReference type="Gene3D" id="3.30.465.10">
    <property type="match status" value="1"/>
</dbReference>
<evidence type="ECO:0000313" key="10">
    <source>
        <dbReference type="EMBL" id="KAG2186653.1"/>
    </source>
</evidence>
<evidence type="ECO:0000256" key="6">
    <source>
        <dbReference type="ARBA" id="ARBA00051436"/>
    </source>
</evidence>
<dbReference type="SUPFAM" id="SSF56176">
    <property type="entry name" value="FAD-binding/transporter-associated domain-like"/>
    <property type="match status" value="1"/>
</dbReference>
<comment type="caution">
    <text evidence="10">The sequence shown here is derived from an EMBL/GenBank/DDBJ whole genome shotgun (WGS) entry which is preliminary data.</text>
</comment>
<dbReference type="SUPFAM" id="SSF55103">
    <property type="entry name" value="FAD-linked oxidases, C-terminal domain"/>
    <property type="match status" value="1"/>
</dbReference>
<feature type="transmembrane region" description="Helical" evidence="8">
    <location>
        <begin position="93"/>
        <end position="114"/>
    </location>
</feature>
<evidence type="ECO:0000256" key="3">
    <source>
        <dbReference type="ARBA" id="ARBA00022630"/>
    </source>
</evidence>
<feature type="transmembrane region" description="Helical" evidence="8">
    <location>
        <begin position="174"/>
        <end position="195"/>
    </location>
</feature>
<evidence type="ECO:0000256" key="8">
    <source>
        <dbReference type="SAM" id="Phobius"/>
    </source>
</evidence>
<feature type="region of interest" description="Disordered" evidence="7">
    <location>
        <begin position="1"/>
        <end position="24"/>
    </location>
</feature>
<evidence type="ECO:0000256" key="1">
    <source>
        <dbReference type="ARBA" id="ARBA00001974"/>
    </source>
</evidence>
<feature type="transmembrane region" description="Helical" evidence="8">
    <location>
        <begin position="289"/>
        <end position="308"/>
    </location>
</feature>
<feature type="domain" description="FAD-binding PCMH-type" evidence="9">
    <location>
        <begin position="712"/>
        <end position="907"/>
    </location>
</feature>
<evidence type="ECO:0000256" key="7">
    <source>
        <dbReference type="SAM" id="MobiDB-lite"/>
    </source>
</evidence>
<dbReference type="Gene3D" id="3.40.50.1820">
    <property type="entry name" value="alpha/beta hydrolase"/>
    <property type="match status" value="1"/>
</dbReference>
<accession>A0A8H7UNV8</accession>
<dbReference type="Pfam" id="PF00561">
    <property type="entry name" value="Abhydrolase_1"/>
    <property type="match status" value="1"/>
</dbReference>
<dbReference type="Gene3D" id="1.10.45.10">
    <property type="entry name" value="Vanillyl-alcohol Oxidase, Chain A, domain 4"/>
    <property type="match status" value="1"/>
</dbReference>
<evidence type="ECO:0000256" key="4">
    <source>
        <dbReference type="ARBA" id="ARBA00022827"/>
    </source>
</evidence>
<feature type="transmembrane region" description="Helical" evidence="8">
    <location>
        <begin position="43"/>
        <end position="73"/>
    </location>
</feature>
<organism evidence="10 11">
    <name type="scientific">Umbelopsis vinacea</name>
    <dbReference type="NCBI Taxonomy" id="44442"/>
    <lineage>
        <taxon>Eukaryota</taxon>
        <taxon>Fungi</taxon>
        <taxon>Fungi incertae sedis</taxon>
        <taxon>Mucoromycota</taxon>
        <taxon>Mucoromycotina</taxon>
        <taxon>Umbelopsidomycetes</taxon>
        <taxon>Umbelopsidales</taxon>
        <taxon>Umbelopsidaceae</taxon>
        <taxon>Umbelopsis</taxon>
    </lineage>
</organism>
<dbReference type="GO" id="GO:0004458">
    <property type="term" value="F:D-lactate dehydrogenase (cytochrome) activity"/>
    <property type="evidence" value="ECO:0007669"/>
    <property type="project" value="UniProtKB-EC"/>
</dbReference>
<dbReference type="PANTHER" id="PTHR43716:SF1">
    <property type="entry name" value="D-2-HYDROXYGLUTARATE DEHYDROGENASE, MITOCHONDRIAL"/>
    <property type="match status" value="1"/>
</dbReference>
<dbReference type="InterPro" id="IPR016164">
    <property type="entry name" value="FAD-linked_Oxase-like_C"/>
</dbReference>
<dbReference type="Proteomes" id="UP000612746">
    <property type="component" value="Unassembled WGS sequence"/>
</dbReference>
<dbReference type="InterPro" id="IPR004113">
    <property type="entry name" value="FAD-bd_oxidored_4_C"/>
</dbReference>
<sequence>MTQASTAAKQAANATKSSAPPTEDTPLLPLAPMEMVDHYEESLVFSLIFVLPSTIFFAITLIACITPSTWSVYQFFVSRWHYSGSLPLTCWILLYPIVWSLPPIINVLAWHGIFKKPLTLPELQPKIPSTRVGRQLLAWSVPRALLFLNIVFLIGFAITILVSKELRSLEWTAALAAIWGAFVLTWVSSQINFYARRRVKRLMDLAETVHLEEEQEEIDAREEAVSSHLTEPLQRSRTNSTSSSGKSELLTAASKPSERPKIIARIPTNHKRLLPASIPLYRLTTETTLHLLSFAAIFLFANTVIRALETSKYPPPGQRFISQDGTLLHIQCQGSNQLGDYTVPTVVFEPGASVLASHHVQFLAELEKEGKIGRYCWYDRAGYGWSASGALPATAEYAADQAYELLVQQMKEDHMILVGHSYGGLIVRLFAAKYPEYVSGVVLLDASHEDELLWTDVRTGNSATLDWAIRKWQWSCTLYDLVWLVLEPLGIDRFIPIWSIGDEGWSTYSEATKAGLLNGRALQAISSEVRHMVTLSADQVRSTRPSKFTPDEKPSTLRQLVFPPDLPVSVVTSTELGCQFKECQDSEDETNKAWNELQRDLAYNLSLVSEWVVAPNTPHILWRSEEGAETVKDVVLMLSRLNYISRAFYRTSSVARAAGGVHERTRLSVTKYPELKRDSRFQSLNDKHVDYFRTVLGENSVVYDKDPESDTILQYNTDWFNLYRGTSRQVRKFKKERQNTNMANDSNLTPVLLAWLAVVPQGGNTGVSGGAVPVFDEIIIKMSRMDRIRKLDQVSGVAVVDAGVILENLDKAVSEYGYMVPLDLGAKGSCHIGGNISTNAGGLRYVRYGSLHGNVLGLEVVLPDGTVLENLSTLRKDNTGYDLKQLFIGSEGTLGIVTGVSIMTPQRAKATNLSLIGLDSYEDIQKAFVRAKADLSDILSAFEFWDKDSVEVVSEKMLPGVQFPLSSEKPYEFYALLETQGSRKEHDEEKLERYLESLLEDNIAKDGVVSQDMKQTQNLWAWREMIPEGMTKYGPAITYDVSLDIPLLYKLVEKTREHFEKKGMIGPDKDYVKLIGFGHVGDGNLHIMAATNRNDYNLQKQLDNFIYTWTAKHSGSVSAEHGIGISKIGYLPYSKKKPVLDLMAKLKAQIDPRGIMNPYKIFGSVPGQD</sequence>
<comment type="similarity">
    <text evidence="2">Belongs to the FAD-binding oxidoreductase/transferase type 4 family.</text>
</comment>
<keyword evidence="5" id="KW-0560">Oxidoreductase</keyword>
<gene>
    <name evidence="10" type="ORF">INT44_002877</name>
</gene>
<keyword evidence="3" id="KW-0285">Flavoprotein</keyword>
<dbReference type="EMBL" id="JAEPRA010000004">
    <property type="protein sequence ID" value="KAG2186653.1"/>
    <property type="molecule type" value="Genomic_DNA"/>
</dbReference>
<keyword evidence="8" id="KW-0472">Membrane</keyword>
<proteinExistence type="inferred from homology"/>
<dbReference type="InterPro" id="IPR016166">
    <property type="entry name" value="FAD-bd_PCMH"/>
</dbReference>
<feature type="compositionally biased region" description="Low complexity" evidence="7">
    <location>
        <begin position="1"/>
        <end position="19"/>
    </location>
</feature>
<dbReference type="GO" id="GO:0005739">
    <property type="term" value="C:mitochondrion"/>
    <property type="evidence" value="ECO:0007669"/>
    <property type="project" value="TreeGrafter"/>
</dbReference>
<dbReference type="InterPro" id="IPR016171">
    <property type="entry name" value="Vanillyl_alc_oxidase_C-sub2"/>
</dbReference>
<dbReference type="FunFam" id="1.10.45.10:FF:000001">
    <property type="entry name" value="D-lactate dehydrogenase mitochondrial"/>
    <property type="match status" value="1"/>
</dbReference>
<dbReference type="FunFam" id="3.30.70.2190:FF:000001">
    <property type="entry name" value="D-2-hydroxyglutarate dehydrogenase mitochondrial"/>
    <property type="match status" value="1"/>
</dbReference>
<dbReference type="PROSITE" id="PS51387">
    <property type="entry name" value="FAD_PCMH"/>
    <property type="match status" value="1"/>
</dbReference>
<dbReference type="Pfam" id="PF01565">
    <property type="entry name" value="FAD_binding_4"/>
    <property type="match status" value="1"/>
</dbReference>
<dbReference type="GO" id="GO:0071949">
    <property type="term" value="F:FAD binding"/>
    <property type="evidence" value="ECO:0007669"/>
    <property type="project" value="InterPro"/>
</dbReference>
<dbReference type="OrthoDB" id="164921at2759"/>